<dbReference type="InterPro" id="IPR013325">
    <property type="entry name" value="RNA_pol_sigma_r2"/>
</dbReference>
<dbReference type="Pfam" id="PF08281">
    <property type="entry name" value="Sigma70_r4_2"/>
    <property type="match status" value="1"/>
</dbReference>
<dbReference type="PANTHER" id="PTHR43133">
    <property type="entry name" value="RNA POLYMERASE ECF-TYPE SIGMA FACTO"/>
    <property type="match status" value="1"/>
</dbReference>
<name>A0ABV6Z155_UNCC1</name>
<evidence type="ECO:0000313" key="7">
    <source>
        <dbReference type="EMBL" id="MFC1852170.1"/>
    </source>
</evidence>
<dbReference type="InterPro" id="IPR039425">
    <property type="entry name" value="RNA_pol_sigma-70-like"/>
</dbReference>
<comment type="caution">
    <text evidence="7">The sequence shown here is derived from an EMBL/GenBank/DDBJ whole genome shotgun (WGS) entry which is preliminary data.</text>
</comment>
<dbReference type="EMBL" id="JBHPBY010000275">
    <property type="protein sequence ID" value="MFC1852170.1"/>
    <property type="molecule type" value="Genomic_DNA"/>
</dbReference>
<sequence>MDEETLKSHYQQYGHLVYKRAREIVRNEEDARDIVQTVFYRIWKYGDKFGNRSDIFSWIYRITTNCSFDLLKKRVKYNKEVQLDEANIPTWDDSVLQVEQRDFLLKKLASFDKTTRQIVFLYYIEELTQQEIADFMKISRKTVGKKIKNFKKKVKEV</sequence>
<dbReference type="Proteomes" id="UP001594351">
    <property type="component" value="Unassembled WGS sequence"/>
</dbReference>
<dbReference type="Gene3D" id="1.10.1740.10">
    <property type="match status" value="1"/>
</dbReference>
<dbReference type="InterPro" id="IPR014284">
    <property type="entry name" value="RNA_pol_sigma-70_dom"/>
</dbReference>
<comment type="similarity">
    <text evidence="1">Belongs to the sigma-70 factor family. ECF subfamily.</text>
</comment>
<dbReference type="NCBIfam" id="TIGR02937">
    <property type="entry name" value="sigma70-ECF"/>
    <property type="match status" value="1"/>
</dbReference>
<reference evidence="7 8" key="1">
    <citation type="submission" date="2024-09" db="EMBL/GenBank/DDBJ databases">
        <title>Laminarin stimulates single cell rates of sulfate reduction while oxygen inhibits transcriptomic activity in coastal marine sediment.</title>
        <authorList>
            <person name="Lindsay M."/>
            <person name="Orcutt B."/>
            <person name="Emerson D."/>
            <person name="Stepanauskas R."/>
            <person name="D'Angelo T."/>
        </authorList>
    </citation>
    <scope>NUCLEOTIDE SEQUENCE [LARGE SCALE GENOMIC DNA]</scope>
    <source>
        <strain evidence="7">SAG AM-311-K15</strain>
    </source>
</reference>
<dbReference type="InterPro" id="IPR007627">
    <property type="entry name" value="RNA_pol_sigma70_r2"/>
</dbReference>
<evidence type="ECO:0000313" key="8">
    <source>
        <dbReference type="Proteomes" id="UP001594351"/>
    </source>
</evidence>
<dbReference type="SUPFAM" id="SSF88659">
    <property type="entry name" value="Sigma3 and sigma4 domains of RNA polymerase sigma factors"/>
    <property type="match status" value="1"/>
</dbReference>
<dbReference type="InterPro" id="IPR036388">
    <property type="entry name" value="WH-like_DNA-bd_sf"/>
</dbReference>
<dbReference type="PANTHER" id="PTHR43133:SF51">
    <property type="entry name" value="RNA POLYMERASE SIGMA FACTOR"/>
    <property type="match status" value="1"/>
</dbReference>
<dbReference type="InterPro" id="IPR013249">
    <property type="entry name" value="RNA_pol_sigma70_r4_t2"/>
</dbReference>
<evidence type="ECO:0000259" key="6">
    <source>
        <dbReference type="Pfam" id="PF08281"/>
    </source>
</evidence>
<gene>
    <name evidence="7" type="ORF">ACFL27_18400</name>
</gene>
<evidence type="ECO:0000256" key="3">
    <source>
        <dbReference type="ARBA" id="ARBA00023082"/>
    </source>
</evidence>
<evidence type="ECO:0000256" key="2">
    <source>
        <dbReference type="ARBA" id="ARBA00023015"/>
    </source>
</evidence>
<accession>A0ABV6Z155</accession>
<dbReference type="Gene3D" id="1.10.10.10">
    <property type="entry name" value="Winged helix-like DNA-binding domain superfamily/Winged helix DNA-binding domain"/>
    <property type="match status" value="1"/>
</dbReference>
<keyword evidence="2" id="KW-0805">Transcription regulation</keyword>
<dbReference type="InterPro" id="IPR013324">
    <property type="entry name" value="RNA_pol_sigma_r3/r4-like"/>
</dbReference>
<evidence type="ECO:0000256" key="4">
    <source>
        <dbReference type="ARBA" id="ARBA00023163"/>
    </source>
</evidence>
<dbReference type="SUPFAM" id="SSF88946">
    <property type="entry name" value="Sigma2 domain of RNA polymerase sigma factors"/>
    <property type="match status" value="1"/>
</dbReference>
<proteinExistence type="inferred from homology"/>
<feature type="domain" description="RNA polymerase sigma factor 70 region 4 type 2" evidence="6">
    <location>
        <begin position="112"/>
        <end position="153"/>
    </location>
</feature>
<feature type="domain" description="RNA polymerase sigma-70 region 2" evidence="5">
    <location>
        <begin position="10"/>
        <end position="74"/>
    </location>
</feature>
<evidence type="ECO:0000256" key="1">
    <source>
        <dbReference type="ARBA" id="ARBA00010641"/>
    </source>
</evidence>
<protein>
    <submittedName>
        <fullName evidence="7">RNA polymerase sigma factor</fullName>
    </submittedName>
</protein>
<evidence type="ECO:0000259" key="5">
    <source>
        <dbReference type="Pfam" id="PF04542"/>
    </source>
</evidence>
<organism evidence="7 8">
    <name type="scientific">candidate division CSSED10-310 bacterium</name>
    <dbReference type="NCBI Taxonomy" id="2855610"/>
    <lineage>
        <taxon>Bacteria</taxon>
        <taxon>Bacteria division CSSED10-310</taxon>
    </lineage>
</organism>
<dbReference type="Pfam" id="PF04542">
    <property type="entry name" value="Sigma70_r2"/>
    <property type="match status" value="1"/>
</dbReference>
<keyword evidence="3" id="KW-0731">Sigma factor</keyword>
<keyword evidence="8" id="KW-1185">Reference proteome</keyword>
<keyword evidence="4" id="KW-0804">Transcription</keyword>